<accession>A0A8H5GZS9</accession>
<evidence type="ECO:0000256" key="1">
    <source>
        <dbReference type="PROSITE-ProRule" id="PRU00042"/>
    </source>
</evidence>
<reference evidence="4 5" key="1">
    <citation type="journal article" date="2020" name="ISME J.">
        <title>Uncovering the hidden diversity of litter-decomposition mechanisms in mushroom-forming fungi.</title>
        <authorList>
            <person name="Floudas D."/>
            <person name="Bentzer J."/>
            <person name="Ahren D."/>
            <person name="Johansson T."/>
            <person name="Persson P."/>
            <person name="Tunlid A."/>
        </authorList>
    </citation>
    <scope>NUCLEOTIDE SEQUENCE [LARGE SCALE GENOMIC DNA]</scope>
    <source>
        <strain evidence="4 5">CBS 661.87</strain>
    </source>
</reference>
<keyword evidence="5" id="KW-1185">Reference proteome</keyword>
<feature type="compositionally biased region" description="Low complexity" evidence="2">
    <location>
        <begin position="72"/>
        <end position="91"/>
    </location>
</feature>
<proteinExistence type="predicted"/>
<dbReference type="PROSITE" id="PS50157">
    <property type="entry name" value="ZINC_FINGER_C2H2_2"/>
    <property type="match status" value="1"/>
</dbReference>
<feature type="compositionally biased region" description="Pro residues" evidence="2">
    <location>
        <begin position="134"/>
        <end position="143"/>
    </location>
</feature>
<dbReference type="InterPro" id="IPR041078">
    <property type="entry name" value="Plavaka"/>
</dbReference>
<name>A0A8H5GZS9_9AGAR</name>
<dbReference type="InterPro" id="IPR013087">
    <property type="entry name" value="Znf_C2H2_type"/>
</dbReference>
<dbReference type="Pfam" id="PF18759">
    <property type="entry name" value="Plavaka"/>
    <property type="match status" value="1"/>
</dbReference>
<dbReference type="EMBL" id="JAACJP010000038">
    <property type="protein sequence ID" value="KAF5373982.1"/>
    <property type="molecule type" value="Genomic_DNA"/>
</dbReference>
<dbReference type="GO" id="GO:0008270">
    <property type="term" value="F:zinc ion binding"/>
    <property type="evidence" value="ECO:0007669"/>
    <property type="project" value="UniProtKB-KW"/>
</dbReference>
<dbReference type="OrthoDB" id="3199698at2759"/>
<dbReference type="SMART" id="SM00355">
    <property type="entry name" value="ZnF_C2H2"/>
    <property type="match status" value="1"/>
</dbReference>
<keyword evidence="1" id="KW-0863">Zinc-finger</keyword>
<organism evidence="4 5">
    <name type="scientific">Tricholomella constricta</name>
    <dbReference type="NCBI Taxonomy" id="117010"/>
    <lineage>
        <taxon>Eukaryota</taxon>
        <taxon>Fungi</taxon>
        <taxon>Dikarya</taxon>
        <taxon>Basidiomycota</taxon>
        <taxon>Agaricomycotina</taxon>
        <taxon>Agaricomycetes</taxon>
        <taxon>Agaricomycetidae</taxon>
        <taxon>Agaricales</taxon>
        <taxon>Tricholomatineae</taxon>
        <taxon>Lyophyllaceae</taxon>
        <taxon>Tricholomella</taxon>
    </lineage>
</organism>
<evidence type="ECO:0000256" key="2">
    <source>
        <dbReference type="SAM" id="MobiDB-lite"/>
    </source>
</evidence>
<feature type="region of interest" description="Disordered" evidence="2">
    <location>
        <begin position="41"/>
        <end position="98"/>
    </location>
</feature>
<sequence>MHRLRKKFLFAPKVFACPYPDCRKRCTRASGLRQHISHIHEVPTALRPPQNAHQRPVTPPPPPDAEEGNNQPSPTFSSRRSPRRTPTGSPRRPLRQNIPDFLVNAAGLRIEKHPLIDGSKFDADGYELNEEDPPPPPRDPPNPTDYFPFSSRAEFELSELLYVDVEMREKHVDRLMHTMSALYNQPPPMSSHSELHSIIDHIGLADVQWDSFSVEYDGPRPADGQEVPVWMTTSHQIWFRDPLKVLESQLANPTFNDKIDYAPKKVTKGGKRRYKNLMSGKWAWAQADIIGQDPQCHGAMFAPVILGSDKTTVSVATGQNDFYPLYASSGNVFNSVRRGHKNAVALIGFLAIPKSSSEYTDKEDYRKFRRQLFHTSLERILSSLRPHMEEPRLTYCGDGYYRRVIYGLGPYIADYPEQALLACVVQGWCPKCTAYPEDLDDCSKAERRSHQHTEKLVQGCSLVELWDGYGIVGELIPFTKSFPRADIHELLAPDLLHQIIKGTFKDHLVDWVTQYIKMEHPKQKADEILADIDRRIASVPPFPGLRHFNEGRGFKQWTGNDSKGLMKVYLPAIAGHVPDQMVQAVAALIEFCYLVRRDVIDDDTIATIEAALHQFHTSREIFRDVGVRPDGFSLPRQHSLKHYVRLIKLFGAPNGLCSSITENKHIKAVKRAYRRSNKYKPLGQMLLTNQRLDKLAAARVDFTTRGMLDGPGLPEYLLPDVPPPPLPPPQLPPMPDDDECQELGAVNDPESQVEITLAKRYVRKVPTDIYGLARHLNLRCLPELTRRYLYDVENPDAPIPGTQVPTADLPHITGTMRIYTSARAVFYAPSDLSGIGGLHHERIRATRSWYGGPARYDCVFVGNGDARDAPGFAGLNAARVRLFFCFEHKEKAYPCALIHWFSHVGNMPDPVTGLWRVQPDFDRSGRPVLAVIALDAIMRGAHLIGVSGQDSIPRYHFDRSKSLDSFKTFYVNKYADHHAHEVVY</sequence>
<protein>
    <recommendedName>
        <fullName evidence="3">C2H2-type domain-containing protein</fullName>
    </recommendedName>
</protein>
<feature type="compositionally biased region" description="Acidic residues" evidence="2">
    <location>
        <begin position="124"/>
        <end position="133"/>
    </location>
</feature>
<dbReference type="Proteomes" id="UP000565441">
    <property type="component" value="Unassembled WGS sequence"/>
</dbReference>
<comment type="caution">
    <text evidence="4">The sequence shown here is derived from an EMBL/GenBank/DDBJ whole genome shotgun (WGS) entry which is preliminary data.</text>
</comment>
<evidence type="ECO:0000259" key="3">
    <source>
        <dbReference type="PROSITE" id="PS50157"/>
    </source>
</evidence>
<keyword evidence="1" id="KW-0862">Zinc</keyword>
<dbReference type="PROSITE" id="PS00028">
    <property type="entry name" value="ZINC_FINGER_C2H2_1"/>
    <property type="match status" value="1"/>
</dbReference>
<evidence type="ECO:0000313" key="4">
    <source>
        <dbReference type="EMBL" id="KAF5373982.1"/>
    </source>
</evidence>
<evidence type="ECO:0000313" key="5">
    <source>
        <dbReference type="Proteomes" id="UP000565441"/>
    </source>
</evidence>
<gene>
    <name evidence="4" type="ORF">D9615_009931</name>
</gene>
<keyword evidence="1" id="KW-0479">Metal-binding</keyword>
<feature type="domain" description="C2H2-type" evidence="3">
    <location>
        <begin position="15"/>
        <end position="40"/>
    </location>
</feature>
<dbReference type="AlphaFoldDB" id="A0A8H5GZS9"/>
<feature type="region of interest" description="Disordered" evidence="2">
    <location>
        <begin position="116"/>
        <end position="149"/>
    </location>
</feature>